<dbReference type="PATRIC" id="fig|742725.3.peg.2179"/>
<dbReference type="GeneID" id="92814881"/>
<name>G5H912_9BACT</name>
<dbReference type="HOGENOM" id="CLU_1754985_0_0_10"/>
<sequence>MKRTLLYFLLAFIAVILAACELNKTKPGKIIFDRVPFVYATINGQRELFLIDTGASTSMLDKKLCDEAKIYYMATGLEVIGVDGTYIPLKTTGRIPFTLDSIPYSASFAVQDMTSLRRATGKNVRGLIGSDVLGFYRLTVDFKTCELR</sequence>
<proteinExistence type="predicted"/>
<dbReference type="GO" id="GO:0006508">
    <property type="term" value="P:proteolysis"/>
    <property type="evidence" value="ECO:0007669"/>
    <property type="project" value="InterPro"/>
</dbReference>
<dbReference type="PROSITE" id="PS51257">
    <property type="entry name" value="PROKAR_LIPOPROTEIN"/>
    <property type="match status" value="1"/>
</dbReference>
<dbReference type="EMBL" id="ADLD01000013">
    <property type="protein sequence ID" value="EHB92049.1"/>
    <property type="molecule type" value="Genomic_DNA"/>
</dbReference>
<dbReference type="Proteomes" id="UP000006008">
    <property type="component" value="Unassembled WGS sequence"/>
</dbReference>
<dbReference type="OrthoDB" id="5975497at2"/>
<dbReference type="GO" id="GO:0004190">
    <property type="term" value="F:aspartic-type endopeptidase activity"/>
    <property type="evidence" value="ECO:0007669"/>
    <property type="project" value="InterPro"/>
</dbReference>
<dbReference type="SUPFAM" id="SSF50630">
    <property type="entry name" value="Acid proteases"/>
    <property type="match status" value="1"/>
</dbReference>
<dbReference type="CDD" id="cd00303">
    <property type="entry name" value="retropepsin_like"/>
    <property type="match status" value="1"/>
</dbReference>
<dbReference type="Gene3D" id="2.40.70.10">
    <property type="entry name" value="Acid Proteases"/>
    <property type="match status" value="1"/>
</dbReference>
<reference evidence="1 2" key="1">
    <citation type="submission" date="2011-08" db="EMBL/GenBank/DDBJ databases">
        <title>The Genome Sequence of Alistipes indistinctus YIT 12060.</title>
        <authorList>
            <consortium name="The Broad Institute Genome Sequencing Platform"/>
            <person name="Earl A."/>
            <person name="Ward D."/>
            <person name="Feldgarden M."/>
            <person name="Gevers D."/>
            <person name="Morotomi M."/>
            <person name="Young S.K."/>
            <person name="Zeng Q."/>
            <person name="Gargeya S."/>
            <person name="Fitzgerald M."/>
            <person name="Haas B."/>
            <person name="Abouelleil A."/>
            <person name="Alvarado L."/>
            <person name="Arachchi H.M."/>
            <person name="Berlin A."/>
            <person name="Brown A."/>
            <person name="Chapman S.B."/>
            <person name="Chen Z."/>
            <person name="Dunbar C."/>
            <person name="Freedman E."/>
            <person name="Gearin G."/>
            <person name="Gellesch M."/>
            <person name="Goldberg J."/>
            <person name="Griggs A."/>
            <person name="Gujja S."/>
            <person name="Heiman D."/>
            <person name="Howarth C."/>
            <person name="Larson L."/>
            <person name="Lui A."/>
            <person name="MacDonald P.J.P."/>
            <person name="Montmayeur A."/>
            <person name="Murphy C."/>
            <person name="Neiman D."/>
            <person name="Pearson M."/>
            <person name="Priest M."/>
            <person name="Roberts A."/>
            <person name="Saif S."/>
            <person name="Shea T."/>
            <person name="Shenoy N."/>
            <person name="Sisk P."/>
            <person name="Stolte C."/>
            <person name="Sykes S."/>
            <person name="Wortman J."/>
            <person name="Nusbaum C."/>
            <person name="Birren B."/>
        </authorList>
    </citation>
    <scope>NUCLEOTIDE SEQUENCE [LARGE SCALE GENOMIC DNA]</scope>
    <source>
        <strain evidence="1 2">YIT 12060</strain>
    </source>
</reference>
<dbReference type="PROSITE" id="PS00141">
    <property type="entry name" value="ASP_PROTEASE"/>
    <property type="match status" value="1"/>
</dbReference>
<evidence type="ECO:0000313" key="1">
    <source>
        <dbReference type="EMBL" id="EHB92049.1"/>
    </source>
</evidence>
<dbReference type="STRING" id="742725.HMPREF9450_02098"/>
<comment type="caution">
    <text evidence="1">The sequence shown here is derived from an EMBL/GenBank/DDBJ whole genome shotgun (WGS) entry which is preliminary data.</text>
</comment>
<dbReference type="AlphaFoldDB" id="G5H912"/>
<dbReference type="InterPro" id="IPR001969">
    <property type="entry name" value="Aspartic_peptidase_AS"/>
</dbReference>
<dbReference type="InterPro" id="IPR021109">
    <property type="entry name" value="Peptidase_aspartic_dom_sf"/>
</dbReference>
<organism evidence="1 2">
    <name type="scientific">Alistipes indistinctus YIT 12060</name>
    <dbReference type="NCBI Taxonomy" id="742725"/>
    <lineage>
        <taxon>Bacteria</taxon>
        <taxon>Pseudomonadati</taxon>
        <taxon>Bacteroidota</taxon>
        <taxon>Bacteroidia</taxon>
        <taxon>Bacteroidales</taxon>
        <taxon>Rikenellaceae</taxon>
        <taxon>Alistipes</taxon>
    </lineage>
</organism>
<evidence type="ECO:0000313" key="2">
    <source>
        <dbReference type="Proteomes" id="UP000006008"/>
    </source>
</evidence>
<protein>
    <recommendedName>
        <fullName evidence="3">Peptidase A2 domain-containing protein</fullName>
    </recommendedName>
</protein>
<dbReference type="RefSeq" id="WP_009134904.1">
    <property type="nucleotide sequence ID" value="NZ_CP102250.1"/>
</dbReference>
<accession>G5H912</accession>
<gene>
    <name evidence="1" type="ORF">HMPREF9450_02098</name>
</gene>
<dbReference type="Pfam" id="PF13650">
    <property type="entry name" value="Asp_protease_2"/>
    <property type="match status" value="1"/>
</dbReference>
<keyword evidence="2" id="KW-1185">Reference proteome</keyword>
<evidence type="ECO:0008006" key="3">
    <source>
        <dbReference type="Google" id="ProtNLM"/>
    </source>
</evidence>